<dbReference type="Proteomes" id="UP000504629">
    <property type="component" value="Unplaced"/>
</dbReference>
<name>A0A6J2K3B8_BOMMA</name>
<keyword evidence="1" id="KW-1185">Reference proteome</keyword>
<dbReference type="GeneID" id="114247864"/>
<dbReference type="RefSeq" id="XP_028036741.1">
    <property type="nucleotide sequence ID" value="XM_028180940.1"/>
</dbReference>
<proteinExistence type="predicted"/>
<dbReference type="OrthoDB" id="8058536at2759"/>
<evidence type="ECO:0000313" key="1">
    <source>
        <dbReference type="Proteomes" id="UP000504629"/>
    </source>
</evidence>
<protein>
    <submittedName>
        <fullName evidence="2">Uncharacterized protein LOC114247864</fullName>
    </submittedName>
</protein>
<organism evidence="1 2">
    <name type="scientific">Bombyx mandarina</name>
    <name type="common">Wild silk moth</name>
    <name type="synonym">Wild silkworm</name>
    <dbReference type="NCBI Taxonomy" id="7092"/>
    <lineage>
        <taxon>Eukaryota</taxon>
        <taxon>Metazoa</taxon>
        <taxon>Ecdysozoa</taxon>
        <taxon>Arthropoda</taxon>
        <taxon>Hexapoda</taxon>
        <taxon>Insecta</taxon>
        <taxon>Pterygota</taxon>
        <taxon>Neoptera</taxon>
        <taxon>Endopterygota</taxon>
        <taxon>Lepidoptera</taxon>
        <taxon>Glossata</taxon>
        <taxon>Ditrysia</taxon>
        <taxon>Bombycoidea</taxon>
        <taxon>Bombycidae</taxon>
        <taxon>Bombycinae</taxon>
        <taxon>Bombyx</taxon>
    </lineage>
</organism>
<dbReference type="AlphaFoldDB" id="A0A6J2K3B8"/>
<accession>A0A6J2K3B8</accession>
<reference evidence="2" key="1">
    <citation type="submission" date="2025-08" db="UniProtKB">
        <authorList>
            <consortium name="RefSeq"/>
        </authorList>
    </citation>
    <scope>IDENTIFICATION</scope>
    <source>
        <tissue evidence="2">Silk gland</tissue>
    </source>
</reference>
<sequence>MDGIPYSFICKAKKSTHLYLLNLLNLIYSIGTVPPKWKHQIIIAISKPGKPGHMVSEVRNLRKLRKILNRNTKISVKLCSKWIKSKTHNMADRDAQVSRCLWRQVLVCAPDFS</sequence>
<gene>
    <name evidence="2" type="primary">LOC114247864</name>
</gene>
<evidence type="ECO:0000313" key="2">
    <source>
        <dbReference type="RefSeq" id="XP_028036741.1"/>
    </source>
</evidence>
<dbReference type="KEGG" id="bman:114247864"/>